<dbReference type="Proteomes" id="UP000565723">
    <property type="component" value="Unassembled WGS sequence"/>
</dbReference>
<proteinExistence type="predicted"/>
<reference evidence="1 2" key="1">
    <citation type="journal article" date="2020" name="Proc. Natl. Acad. Sci. U.S.A.">
        <title>Ecological drivers of bacterial community assembly in synthetic phycospheres.</title>
        <authorList>
            <person name="Fu H."/>
            <person name="Uchimiya M."/>
            <person name="Gore J."/>
            <person name="Moran M.A."/>
        </authorList>
    </citation>
    <scope>NUCLEOTIDE SEQUENCE [LARGE SCALE GENOMIC DNA]</scope>
    <source>
        <strain evidence="1">HF-Din03</strain>
    </source>
</reference>
<organism evidence="1 2">
    <name type="scientific">Ruegeria pomeroyi</name>
    <dbReference type="NCBI Taxonomy" id="89184"/>
    <lineage>
        <taxon>Bacteria</taxon>
        <taxon>Pseudomonadati</taxon>
        <taxon>Pseudomonadota</taxon>
        <taxon>Alphaproteobacteria</taxon>
        <taxon>Rhodobacterales</taxon>
        <taxon>Roseobacteraceae</taxon>
        <taxon>Ruegeria</taxon>
    </lineage>
</organism>
<gene>
    <name evidence="1" type="ORF">HW564_03485</name>
</gene>
<accession>A0A850LDE4</accession>
<comment type="caution">
    <text evidence="1">The sequence shown here is derived from an EMBL/GenBank/DDBJ whole genome shotgun (WGS) entry which is preliminary data.</text>
</comment>
<evidence type="ECO:0000313" key="2">
    <source>
        <dbReference type="Proteomes" id="UP000565723"/>
    </source>
</evidence>
<name>A0A850LDE4_9RHOB</name>
<dbReference type="AlphaFoldDB" id="A0A850LDE4"/>
<dbReference type="RefSeq" id="WP_144083978.1">
    <property type="nucleotide sequence ID" value="NZ_CP076685.1"/>
</dbReference>
<protein>
    <submittedName>
        <fullName evidence="1">Uncharacterized protein</fullName>
    </submittedName>
</protein>
<dbReference type="EMBL" id="JABXIY010000008">
    <property type="protein sequence ID" value="NVK95973.1"/>
    <property type="molecule type" value="Genomic_DNA"/>
</dbReference>
<evidence type="ECO:0000313" key="1">
    <source>
        <dbReference type="EMBL" id="NVK95973.1"/>
    </source>
</evidence>
<sequence>MTSVNTSCGTRHTTACNILYTQFIFLTVNTKLALFRDHPQARTGPRAVLSPKIRPEPPEFAQDWFFLVIRQASQQTQQDTKGQKYFPRVKKMFEKCQFWAIIPAPPLRSPIWSELAHKTLALVARLVP</sequence>